<organism evidence="1 2">
    <name type="scientific">Desulfosporosinus metallidurans</name>
    <dbReference type="NCBI Taxonomy" id="1888891"/>
    <lineage>
        <taxon>Bacteria</taxon>
        <taxon>Bacillati</taxon>
        <taxon>Bacillota</taxon>
        <taxon>Clostridia</taxon>
        <taxon>Eubacteriales</taxon>
        <taxon>Desulfitobacteriaceae</taxon>
        <taxon>Desulfosporosinus</taxon>
    </lineage>
</organism>
<gene>
    <name evidence="1" type="ORF">DSOL_1942</name>
</gene>
<reference evidence="1 2" key="1">
    <citation type="submission" date="2016-09" db="EMBL/GenBank/DDBJ databases">
        <title>Complete genome of Desulfosporosinus sp. OL.</title>
        <authorList>
            <person name="Mardanov A."/>
            <person name="Beletsky A."/>
            <person name="Panova A."/>
            <person name="Karnachuk O."/>
            <person name="Ravin N."/>
        </authorList>
    </citation>
    <scope>NUCLEOTIDE SEQUENCE [LARGE SCALE GENOMIC DNA]</scope>
    <source>
        <strain evidence="1 2">OL</strain>
    </source>
</reference>
<dbReference type="STRING" id="1888891.DSOL_1942"/>
<dbReference type="Proteomes" id="UP000186102">
    <property type="component" value="Unassembled WGS sequence"/>
</dbReference>
<evidence type="ECO:0000313" key="2">
    <source>
        <dbReference type="Proteomes" id="UP000186102"/>
    </source>
</evidence>
<dbReference type="EMBL" id="MLBF01000011">
    <property type="protein sequence ID" value="OLN32069.1"/>
    <property type="molecule type" value="Genomic_DNA"/>
</dbReference>
<protein>
    <recommendedName>
        <fullName evidence="3">Transposase IS4-like domain-containing protein</fullName>
    </recommendedName>
</protein>
<proteinExistence type="predicted"/>
<evidence type="ECO:0000313" key="1">
    <source>
        <dbReference type="EMBL" id="OLN32069.1"/>
    </source>
</evidence>
<comment type="caution">
    <text evidence="1">The sequence shown here is derived from an EMBL/GenBank/DDBJ whole genome shotgun (WGS) entry which is preliminary data.</text>
</comment>
<keyword evidence="2" id="KW-1185">Reference proteome</keyword>
<dbReference type="RefSeq" id="WP_170871477.1">
    <property type="nucleotide sequence ID" value="NZ_MLBF01000011.1"/>
</dbReference>
<sequence>MFFMPSLNCMEKELRKQEEALFPQEHALFLYDLTNTYLEGGTTKNTSAMQDHSKEKRSDCPLVTLALVVDNRGFPIFSQIYKGNQSEPETLDEILKRLMQRTRPFLRRRYPPL</sequence>
<evidence type="ECO:0008006" key="3">
    <source>
        <dbReference type="Google" id="ProtNLM"/>
    </source>
</evidence>
<dbReference type="AlphaFoldDB" id="A0A1Q8QXJ5"/>
<accession>A0A1Q8QXJ5</accession>
<name>A0A1Q8QXJ5_9FIRM</name>